<sequence length="34" mass="4030">MSYHHRDHLDAGALLYEHLPMLGPVVARLKRRFE</sequence>
<comment type="caution">
    <text evidence="1">The sequence shown here is derived from an EMBL/GenBank/DDBJ whole genome shotgun (WGS) entry which is preliminary data.</text>
</comment>
<dbReference type="Proteomes" id="UP000247437">
    <property type="component" value="Unassembled WGS sequence"/>
</dbReference>
<dbReference type="AlphaFoldDB" id="A0A2W0ETX5"/>
<evidence type="ECO:0000313" key="1">
    <source>
        <dbReference type="EMBL" id="PYY71356.1"/>
    </source>
</evidence>
<gene>
    <name evidence="1" type="ORF">CRX42_06670</name>
</gene>
<dbReference type="OrthoDB" id="1115105at2"/>
<reference evidence="1 2" key="1">
    <citation type="journal article" date="2018" name="Appl. Microbiol. Biotechnol.">
        <title>Characterization of the caprolactam degradation pathway in Pseudomonas jessenii using mass spectrometry-based proteomics.</title>
        <authorList>
            <person name="Otzen M."/>
            <person name="Palacio C."/>
            <person name="Janssen D.B."/>
        </authorList>
    </citation>
    <scope>NUCLEOTIDE SEQUENCE [LARGE SCALE GENOMIC DNA]</scope>
    <source>
        <strain evidence="1 2">GO3</strain>
    </source>
</reference>
<accession>A0A2W0ETX5</accession>
<dbReference type="EMBL" id="PDLL01000049">
    <property type="protein sequence ID" value="PYY71356.1"/>
    <property type="molecule type" value="Genomic_DNA"/>
</dbReference>
<name>A0A2W0ETX5_PSEJE</name>
<protein>
    <submittedName>
        <fullName evidence="1">Transcriptional regulator</fullName>
    </submittedName>
</protein>
<proteinExistence type="predicted"/>
<organism evidence="1 2">
    <name type="scientific">Pseudomonas jessenii</name>
    <dbReference type="NCBI Taxonomy" id="77298"/>
    <lineage>
        <taxon>Bacteria</taxon>
        <taxon>Pseudomonadati</taxon>
        <taxon>Pseudomonadota</taxon>
        <taxon>Gammaproteobacteria</taxon>
        <taxon>Pseudomonadales</taxon>
        <taxon>Pseudomonadaceae</taxon>
        <taxon>Pseudomonas</taxon>
    </lineage>
</organism>
<evidence type="ECO:0000313" key="2">
    <source>
        <dbReference type="Proteomes" id="UP000247437"/>
    </source>
</evidence>